<accession>A0A450V2A9</accession>
<evidence type="ECO:0000313" key="1">
    <source>
        <dbReference type="EMBL" id="VFJ98950.1"/>
    </source>
</evidence>
<reference evidence="1" key="1">
    <citation type="submission" date="2019-02" db="EMBL/GenBank/DDBJ databases">
        <authorList>
            <person name="Gruber-Vodicka R. H."/>
            <person name="Seah K. B. B."/>
        </authorList>
    </citation>
    <scope>NUCLEOTIDE SEQUENCE</scope>
    <source>
        <strain evidence="1">BECK_M6</strain>
    </source>
</reference>
<dbReference type="AlphaFoldDB" id="A0A450V2A9"/>
<dbReference type="EMBL" id="CAADFH010000091">
    <property type="protein sequence ID" value="VFJ98950.1"/>
    <property type="molecule type" value="Genomic_DNA"/>
</dbReference>
<organism evidence="1">
    <name type="scientific">Candidatus Kentrum sp. LFY</name>
    <dbReference type="NCBI Taxonomy" id="2126342"/>
    <lineage>
        <taxon>Bacteria</taxon>
        <taxon>Pseudomonadati</taxon>
        <taxon>Pseudomonadota</taxon>
        <taxon>Gammaproteobacteria</taxon>
        <taxon>Candidatus Kentrum</taxon>
    </lineage>
</organism>
<gene>
    <name evidence="1" type="ORF">BECKLFY1418A_GA0070994_10917</name>
</gene>
<name>A0A450V2A9_9GAMM</name>
<protein>
    <submittedName>
        <fullName evidence="1">Uncharacterized protein</fullName>
    </submittedName>
</protein>
<sequence length="53" mass="6058">MEIRIKPENILALRAKTEREGYTGSRTDPLRIFIFPIPKFISIGAIIHVHLAN</sequence>
<proteinExistence type="predicted"/>